<dbReference type="STRING" id="4565.A0A3B6PE43"/>
<protein>
    <recommendedName>
        <fullName evidence="2">DUF4220 domain-containing protein</fullName>
    </recommendedName>
</protein>
<dbReference type="Gramene" id="TraesCS6B03G0007100.1">
    <property type="protein sequence ID" value="TraesCS6B03G0007100.1.CDS1"/>
    <property type="gene ID" value="TraesCS6B03G0007100"/>
</dbReference>
<dbReference type="RefSeq" id="XP_044408510.1">
    <property type="nucleotide sequence ID" value="XM_044552575.1"/>
</dbReference>
<evidence type="ECO:0000313" key="4">
    <source>
        <dbReference type="Proteomes" id="UP000019116"/>
    </source>
</evidence>
<dbReference type="Pfam" id="PF04578">
    <property type="entry name" value="DUF594"/>
    <property type="match status" value="1"/>
</dbReference>
<feature type="transmembrane region" description="Helical" evidence="1">
    <location>
        <begin position="92"/>
        <end position="112"/>
    </location>
</feature>
<feature type="transmembrane region" description="Helical" evidence="1">
    <location>
        <begin position="27"/>
        <end position="48"/>
    </location>
</feature>
<evidence type="ECO:0000256" key="1">
    <source>
        <dbReference type="SAM" id="Phobius"/>
    </source>
</evidence>
<evidence type="ECO:0000313" key="3">
    <source>
        <dbReference type="EnsemblPlants" id="TraesCS6B02G002000.1.cds1"/>
    </source>
</evidence>
<keyword evidence="4" id="KW-1185">Reference proteome</keyword>
<keyword evidence="1" id="KW-0812">Transmembrane</keyword>
<sequence>MGWIVDFRGKAEGAMMGMLLVDLRNEWAIQCLVLFSFALQVFLLLFAGIRRHNVSFVPRLLLWLAYQLADSTALFTLGHLSISSKLPEHQLVAFWAPFLLVHLGGQDTLTAYSFEDNRLWLRHLQTLVLQVMAAAYVLYKYMPSSETLIVVAAVLIFFVGVLKYEERIRALRSASFDSIWTSLDSKSGTTSQSESDDKLLFRELLKRRFSLELDAEAVLLGAHGLLDDCKGLFIGARKGRREYVRDVLESFQMYDRLDKLMEMELSLMYDILYTKAGVIHTWYGYSVRVISLVATLAAFWLFQLSDKHGHSRKDVGITYVLLVGAMVLEMTSVVRAAGSTWTRAFLYYRKWYVLHDELLALRRLVNAAGYRRWSGSVGQYNLLESRARDAGKLPPGLGLGLMAEDWWDELRHSRSAQLSSSTKELVLREILEMGNRGEEIGSLPGLFTLRRFSLDKCVGWSVQDVGFEDSIVAWHLATDICLSNEQGNDTKADVMSAIRVLSNYMMFLLALRPYMLPGPVRRSRYIHHRRAWHEVMLGQGSDNSTQGRLASALRTGLHARVCSLDHHEDYDTGVRLADVLYHYHQPDCLDVIFGVWVEMLCYVANHCSRESHARQLSSGGELVTIVWLMARHANLS</sequence>
<feature type="transmembrane region" description="Helical" evidence="1">
    <location>
        <begin position="148"/>
        <end position="164"/>
    </location>
</feature>
<organism evidence="3">
    <name type="scientific">Triticum aestivum</name>
    <name type="common">Wheat</name>
    <dbReference type="NCBI Taxonomy" id="4565"/>
    <lineage>
        <taxon>Eukaryota</taxon>
        <taxon>Viridiplantae</taxon>
        <taxon>Streptophyta</taxon>
        <taxon>Embryophyta</taxon>
        <taxon>Tracheophyta</taxon>
        <taxon>Spermatophyta</taxon>
        <taxon>Magnoliopsida</taxon>
        <taxon>Liliopsida</taxon>
        <taxon>Poales</taxon>
        <taxon>Poaceae</taxon>
        <taxon>BOP clade</taxon>
        <taxon>Pooideae</taxon>
        <taxon>Triticodae</taxon>
        <taxon>Triticeae</taxon>
        <taxon>Triticinae</taxon>
        <taxon>Triticum</taxon>
    </lineage>
</organism>
<dbReference type="Gramene" id="TraesNORUn03G04693800.1">
    <property type="protein sequence ID" value="TraesNORUn03G04693800.1.CDS1"/>
    <property type="gene ID" value="TraesNORUn03G04693800"/>
</dbReference>
<dbReference type="Gramene" id="TraesPARA_EIv1.0_1991860.1">
    <property type="protein sequence ID" value="TraesPARA_EIv1.0_1991860.1.CDS1"/>
    <property type="gene ID" value="TraesPARA_EIv1.0_1991860"/>
</dbReference>
<dbReference type="Gramene" id="TraesCAD_scaffold_182232_01G000100.1">
    <property type="protein sequence ID" value="TraesCAD_scaffold_182232_01G000100.1"/>
    <property type="gene ID" value="TraesCAD_scaffold_182232_01G000100"/>
</dbReference>
<feature type="transmembrane region" description="Helical" evidence="1">
    <location>
        <begin position="316"/>
        <end position="337"/>
    </location>
</feature>
<dbReference type="Proteomes" id="UP000019116">
    <property type="component" value="Chromosome 6B"/>
</dbReference>
<evidence type="ECO:0000259" key="2">
    <source>
        <dbReference type="Pfam" id="PF13968"/>
    </source>
</evidence>
<dbReference type="Gramene" id="TraesNOR6B03G03451450.1">
    <property type="protein sequence ID" value="TraesNOR6B03G03451450.1.CDS1"/>
    <property type="gene ID" value="TraesNOR6B03G03451450"/>
</dbReference>
<dbReference type="OrthoDB" id="1689146at2759"/>
<gene>
    <name evidence="3" type="primary">LOC123133029</name>
</gene>
<dbReference type="InterPro" id="IPR025315">
    <property type="entry name" value="DUF4220"/>
</dbReference>
<keyword evidence="1" id="KW-0472">Membrane</keyword>
<dbReference type="Pfam" id="PF13968">
    <property type="entry name" value="DUF4220"/>
    <property type="match status" value="1"/>
</dbReference>
<dbReference type="GeneID" id="123133029"/>
<dbReference type="Gramene" id="TraesCS6B02G002000.1">
    <property type="protein sequence ID" value="TraesCS6B02G002000.1.cds1"/>
    <property type="gene ID" value="TraesCS6B02G002000"/>
</dbReference>
<dbReference type="AlphaFoldDB" id="A0A3B6PE43"/>
<feature type="domain" description="DUF4220" evidence="2">
    <location>
        <begin position="63"/>
        <end position="384"/>
    </location>
</feature>
<dbReference type="PANTHER" id="PTHR31325">
    <property type="entry name" value="OS01G0798800 PROTEIN-RELATED"/>
    <property type="match status" value="1"/>
</dbReference>
<dbReference type="OMA" id="VDLRNEW"/>
<feature type="transmembrane region" description="Helical" evidence="1">
    <location>
        <begin position="124"/>
        <end position="142"/>
    </location>
</feature>
<reference evidence="3" key="2">
    <citation type="submission" date="2018-10" db="UniProtKB">
        <authorList>
            <consortium name="EnsemblPlants"/>
        </authorList>
    </citation>
    <scope>IDENTIFICATION</scope>
</reference>
<feature type="transmembrane region" description="Helical" evidence="1">
    <location>
        <begin position="60"/>
        <end position="80"/>
    </location>
</feature>
<accession>A0A3B6PE43</accession>
<reference evidence="3" key="1">
    <citation type="submission" date="2018-08" db="EMBL/GenBank/DDBJ databases">
        <authorList>
            <person name="Rossello M."/>
        </authorList>
    </citation>
    <scope>NUCLEOTIDE SEQUENCE [LARGE SCALE GENOMIC DNA]</scope>
    <source>
        <strain evidence="3">cv. Chinese Spring</strain>
    </source>
</reference>
<feature type="transmembrane region" description="Helical" evidence="1">
    <location>
        <begin position="285"/>
        <end position="304"/>
    </location>
</feature>
<dbReference type="RefSeq" id="XP_044408509.1">
    <property type="nucleotide sequence ID" value="XM_044552574.1"/>
</dbReference>
<dbReference type="InterPro" id="IPR007658">
    <property type="entry name" value="DUF594"/>
</dbReference>
<name>A0A3B6PE43_WHEAT</name>
<dbReference type="EnsemblPlants" id="TraesCS6B02G002000.1">
    <property type="protein sequence ID" value="TraesCS6B02G002000.1.cds1"/>
    <property type="gene ID" value="TraesCS6B02G002000"/>
</dbReference>
<proteinExistence type="predicted"/>
<keyword evidence="1" id="KW-1133">Transmembrane helix</keyword>